<proteinExistence type="predicted"/>
<protein>
    <submittedName>
        <fullName evidence="1">Rrf2 family transcriptional regulator</fullName>
    </submittedName>
</protein>
<dbReference type="AlphaFoldDB" id="A0A845U9P9"/>
<comment type="caution">
    <text evidence="1">The sequence shown here is derived from an EMBL/GenBank/DDBJ whole genome shotgun (WGS) entry which is preliminary data.</text>
</comment>
<sequence>MGSCNGAKIRMFPAGLAGPPSHGEPGCSSVGPRLAEFYMLLNGDAGCAIRGMIYLAAQIPGERVRGCDLAAYLDVPLPTLTSVLRRLVKRGILHAAKGRGGGFSMYPGAERMSLFEVIEIVDDRLTRRDCALKMKACAHVKVCNRCPWGGLAKGGMEFLKRQTIGGMADTLF</sequence>
<name>A0A845U9P9_9PROT</name>
<reference evidence="1" key="1">
    <citation type="submission" date="2019-11" db="EMBL/GenBank/DDBJ databases">
        <title>Acidithiobacillus ferrianus sp. nov.: a facultatively anaerobic and extremely acidophilic chemolithoautotroph.</title>
        <authorList>
            <person name="Norris P.R."/>
            <person name="Falagan C."/>
            <person name="Moya-Beltran A."/>
            <person name="Castro M."/>
            <person name="Quatrini R."/>
            <person name="Johnson D.B."/>
        </authorList>
    </citation>
    <scope>NUCLEOTIDE SEQUENCE [LARGE SCALE GENOMIC DNA]</scope>
    <source>
        <strain evidence="1">MG</strain>
    </source>
</reference>
<organism evidence="1">
    <name type="scientific">Acidithiobacillus ferrianus</name>
    <dbReference type="NCBI Taxonomy" id="2678518"/>
    <lineage>
        <taxon>Bacteria</taxon>
        <taxon>Pseudomonadati</taxon>
        <taxon>Pseudomonadota</taxon>
        <taxon>Acidithiobacillia</taxon>
        <taxon>Acidithiobacillales</taxon>
        <taxon>Acidithiobacillaceae</taxon>
        <taxon>Acidithiobacillus</taxon>
    </lineage>
</organism>
<dbReference type="InterPro" id="IPR036390">
    <property type="entry name" value="WH_DNA-bd_sf"/>
</dbReference>
<dbReference type="GO" id="GO:0005829">
    <property type="term" value="C:cytosol"/>
    <property type="evidence" value="ECO:0007669"/>
    <property type="project" value="TreeGrafter"/>
</dbReference>
<dbReference type="InterPro" id="IPR000944">
    <property type="entry name" value="Tscrpt_reg_Rrf2"/>
</dbReference>
<dbReference type="PANTHER" id="PTHR33221:SF15">
    <property type="entry name" value="HTH-TYPE TRANSCRIPTIONAL REGULATOR YWGB-RELATED"/>
    <property type="match status" value="1"/>
</dbReference>
<accession>A0A845U9P9</accession>
<dbReference type="PROSITE" id="PS51197">
    <property type="entry name" value="HTH_RRF2_2"/>
    <property type="match status" value="1"/>
</dbReference>
<dbReference type="Gene3D" id="1.10.10.10">
    <property type="entry name" value="Winged helix-like DNA-binding domain superfamily/Winged helix DNA-binding domain"/>
    <property type="match status" value="1"/>
</dbReference>
<dbReference type="SUPFAM" id="SSF46785">
    <property type="entry name" value="Winged helix' DNA-binding domain"/>
    <property type="match status" value="1"/>
</dbReference>
<dbReference type="GO" id="GO:0003700">
    <property type="term" value="F:DNA-binding transcription factor activity"/>
    <property type="evidence" value="ECO:0007669"/>
    <property type="project" value="TreeGrafter"/>
</dbReference>
<dbReference type="EMBL" id="WNJL01000037">
    <property type="protein sequence ID" value="NDU43573.1"/>
    <property type="molecule type" value="Genomic_DNA"/>
</dbReference>
<dbReference type="Pfam" id="PF02082">
    <property type="entry name" value="Rrf2"/>
    <property type="match status" value="1"/>
</dbReference>
<evidence type="ECO:0000313" key="1">
    <source>
        <dbReference type="EMBL" id="NDU43573.1"/>
    </source>
</evidence>
<gene>
    <name evidence="1" type="ORF">GL267_13350</name>
</gene>
<dbReference type="InterPro" id="IPR036388">
    <property type="entry name" value="WH-like_DNA-bd_sf"/>
</dbReference>
<dbReference type="PANTHER" id="PTHR33221">
    <property type="entry name" value="WINGED HELIX-TURN-HELIX TRANSCRIPTIONAL REGULATOR, RRF2 FAMILY"/>
    <property type="match status" value="1"/>
</dbReference>